<protein>
    <submittedName>
        <fullName evidence="8">DNA-binding response regulator</fullName>
    </submittedName>
</protein>
<dbReference type="Pfam" id="PF00196">
    <property type="entry name" value="GerE"/>
    <property type="match status" value="1"/>
</dbReference>
<sequence>MIRVLLADDQPVVLRGFSAVLSAQPDIAVVGAAADGGQAVRLAEAERPDVALLDIRMPVMNGIEVARAVTGLGTKALMITTFDLDEYVYEALLAGASGFLLKDVRAGDLAEAVRVVARGDALLAPKVTGRLIAEFTRHRRAAAETGLTPRESEVLRLIARGLSNAEIAAELVVTEHTVKTHVARILAKLGLRDRTQAVIHAYETGLVRARDLR</sequence>
<feature type="domain" description="Response regulatory" evidence="7">
    <location>
        <begin position="3"/>
        <end position="117"/>
    </location>
</feature>
<dbReference type="SUPFAM" id="SSF52172">
    <property type="entry name" value="CheY-like"/>
    <property type="match status" value="1"/>
</dbReference>
<dbReference type="InterPro" id="IPR016032">
    <property type="entry name" value="Sig_transdc_resp-reg_C-effctor"/>
</dbReference>
<dbReference type="PROSITE" id="PS50110">
    <property type="entry name" value="RESPONSE_REGULATORY"/>
    <property type="match status" value="1"/>
</dbReference>
<evidence type="ECO:0000313" key="8">
    <source>
        <dbReference type="EMBL" id="GII53309.1"/>
    </source>
</evidence>
<evidence type="ECO:0000256" key="3">
    <source>
        <dbReference type="ARBA" id="ARBA00023125"/>
    </source>
</evidence>
<dbReference type="InterPro" id="IPR001789">
    <property type="entry name" value="Sig_transdc_resp-reg_receiver"/>
</dbReference>
<name>A0A8J3V3D3_9ACTN</name>
<comment type="caution">
    <text evidence="8">The sequence shown here is derived from an EMBL/GenBank/DDBJ whole genome shotgun (WGS) entry which is preliminary data.</text>
</comment>
<organism evidence="8 9">
    <name type="scientific">Planotetraspora thailandica</name>
    <dbReference type="NCBI Taxonomy" id="487172"/>
    <lineage>
        <taxon>Bacteria</taxon>
        <taxon>Bacillati</taxon>
        <taxon>Actinomycetota</taxon>
        <taxon>Actinomycetes</taxon>
        <taxon>Streptosporangiales</taxon>
        <taxon>Streptosporangiaceae</taxon>
        <taxon>Planotetraspora</taxon>
    </lineage>
</organism>
<dbReference type="GO" id="GO:0000160">
    <property type="term" value="P:phosphorelay signal transduction system"/>
    <property type="evidence" value="ECO:0007669"/>
    <property type="project" value="InterPro"/>
</dbReference>
<keyword evidence="1 5" id="KW-0597">Phosphoprotein</keyword>
<evidence type="ECO:0000259" key="7">
    <source>
        <dbReference type="PROSITE" id="PS50110"/>
    </source>
</evidence>
<dbReference type="InterPro" id="IPR011006">
    <property type="entry name" value="CheY-like_superfamily"/>
</dbReference>
<dbReference type="SMART" id="SM00448">
    <property type="entry name" value="REC"/>
    <property type="match status" value="1"/>
</dbReference>
<reference evidence="8" key="1">
    <citation type="submission" date="2021-01" db="EMBL/GenBank/DDBJ databases">
        <title>Whole genome shotgun sequence of Planotetraspora thailandica NBRC 104271.</title>
        <authorList>
            <person name="Komaki H."/>
            <person name="Tamura T."/>
        </authorList>
    </citation>
    <scope>NUCLEOTIDE SEQUENCE</scope>
    <source>
        <strain evidence="8">NBRC 104271</strain>
    </source>
</reference>
<feature type="modified residue" description="4-aspartylphosphate" evidence="5">
    <location>
        <position position="54"/>
    </location>
</feature>
<dbReference type="AlphaFoldDB" id="A0A8J3V3D3"/>
<evidence type="ECO:0000256" key="5">
    <source>
        <dbReference type="PROSITE-ProRule" id="PRU00169"/>
    </source>
</evidence>
<dbReference type="PANTHER" id="PTHR43214:SF24">
    <property type="entry name" value="TRANSCRIPTIONAL REGULATORY PROTEIN NARL-RELATED"/>
    <property type="match status" value="1"/>
</dbReference>
<dbReference type="PROSITE" id="PS00622">
    <property type="entry name" value="HTH_LUXR_1"/>
    <property type="match status" value="1"/>
</dbReference>
<proteinExistence type="predicted"/>
<dbReference type="InterPro" id="IPR039420">
    <property type="entry name" value="WalR-like"/>
</dbReference>
<feature type="domain" description="HTH luxR-type" evidence="6">
    <location>
        <begin position="140"/>
        <end position="205"/>
    </location>
</feature>
<dbReference type="Gene3D" id="3.40.50.2300">
    <property type="match status" value="1"/>
</dbReference>
<evidence type="ECO:0000256" key="1">
    <source>
        <dbReference type="ARBA" id="ARBA00022553"/>
    </source>
</evidence>
<keyword evidence="3 8" id="KW-0238">DNA-binding</keyword>
<evidence type="ECO:0000313" key="9">
    <source>
        <dbReference type="Proteomes" id="UP000605992"/>
    </source>
</evidence>
<dbReference type="Proteomes" id="UP000605992">
    <property type="component" value="Unassembled WGS sequence"/>
</dbReference>
<dbReference type="PANTHER" id="PTHR43214">
    <property type="entry name" value="TWO-COMPONENT RESPONSE REGULATOR"/>
    <property type="match status" value="1"/>
</dbReference>
<dbReference type="EMBL" id="BOOR01000008">
    <property type="protein sequence ID" value="GII53309.1"/>
    <property type="molecule type" value="Genomic_DNA"/>
</dbReference>
<evidence type="ECO:0000256" key="4">
    <source>
        <dbReference type="ARBA" id="ARBA00023163"/>
    </source>
</evidence>
<dbReference type="CDD" id="cd06170">
    <property type="entry name" value="LuxR_C_like"/>
    <property type="match status" value="1"/>
</dbReference>
<accession>A0A8J3V3D3</accession>
<dbReference type="GO" id="GO:0003677">
    <property type="term" value="F:DNA binding"/>
    <property type="evidence" value="ECO:0007669"/>
    <property type="project" value="UniProtKB-KW"/>
</dbReference>
<dbReference type="GO" id="GO:0006355">
    <property type="term" value="P:regulation of DNA-templated transcription"/>
    <property type="evidence" value="ECO:0007669"/>
    <property type="project" value="InterPro"/>
</dbReference>
<evidence type="ECO:0000259" key="6">
    <source>
        <dbReference type="PROSITE" id="PS50043"/>
    </source>
</evidence>
<dbReference type="InterPro" id="IPR058245">
    <property type="entry name" value="NreC/VraR/RcsB-like_REC"/>
</dbReference>
<dbReference type="SMART" id="SM00421">
    <property type="entry name" value="HTH_LUXR"/>
    <property type="match status" value="1"/>
</dbReference>
<dbReference type="CDD" id="cd17535">
    <property type="entry name" value="REC_NarL-like"/>
    <property type="match status" value="1"/>
</dbReference>
<dbReference type="InterPro" id="IPR000792">
    <property type="entry name" value="Tscrpt_reg_LuxR_C"/>
</dbReference>
<dbReference type="SUPFAM" id="SSF46894">
    <property type="entry name" value="C-terminal effector domain of the bipartite response regulators"/>
    <property type="match status" value="1"/>
</dbReference>
<keyword evidence="2" id="KW-0805">Transcription regulation</keyword>
<gene>
    <name evidence="8" type="ORF">Pth03_16980</name>
</gene>
<dbReference type="PRINTS" id="PR00038">
    <property type="entry name" value="HTHLUXR"/>
</dbReference>
<dbReference type="Pfam" id="PF00072">
    <property type="entry name" value="Response_reg"/>
    <property type="match status" value="1"/>
</dbReference>
<keyword evidence="9" id="KW-1185">Reference proteome</keyword>
<evidence type="ECO:0000256" key="2">
    <source>
        <dbReference type="ARBA" id="ARBA00023015"/>
    </source>
</evidence>
<dbReference type="RefSeq" id="WP_203943552.1">
    <property type="nucleotide sequence ID" value="NZ_BOOR01000008.1"/>
</dbReference>
<keyword evidence="4" id="KW-0804">Transcription</keyword>
<dbReference type="PROSITE" id="PS50043">
    <property type="entry name" value="HTH_LUXR_2"/>
    <property type="match status" value="1"/>
</dbReference>